<feature type="transmembrane region" description="Helical" evidence="5">
    <location>
        <begin position="673"/>
        <end position="693"/>
    </location>
</feature>
<feature type="transmembrane region" description="Helical" evidence="5">
    <location>
        <begin position="300"/>
        <end position="316"/>
    </location>
</feature>
<comment type="caution">
    <text evidence="8">The sequence shown here is derived from an EMBL/GenBank/DDBJ whole genome shotgun (WGS) entry which is preliminary data.</text>
</comment>
<feature type="transmembrane region" description="Helical" evidence="5">
    <location>
        <begin position="503"/>
        <end position="524"/>
    </location>
</feature>
<feature type="transmembrane region" description="Helical" evidence="5">
    <location>
        <begin position="479"/>
        <end position="496"/>
    </location>
</feature>
<dbReference type="RefSeq" id="WP_239367581.1">
    <property type="nucleotide sequence ID" value="NZ_JAKREW010000019.1"/>
</dbReference>
<keyword evidence="8" id="KW-0436">Ligase</keyword>
<dbReference type="CDD" id="cd06532">
    <property type="entry name" value="Glyco_transf_25"/>
    <property type="match status" value="1"/>
</dbReference>
<evidence type="ECO:0000259" key="6">
    <source>
        <dbReference type="Pfam" id="PF01755"/>
    </source>
</evidence>
<feature type="transmembrane region" description="Helical" evidence="5">
    <location>
        <begin position="276"/>
        <end position="294"/>
    </location>
</feature>
<feature type="transmembrane region" description="Helical" evidence="5">
    <location>
        <begin position="362"/>
        <end position="380"/>
    </location>
</feature>
<evidence type="ECO:0000256" key="3">
    <source>
        <dbReference type="ARBA" id="ARBA00022989"/>
    </source>
</evidence>
<proteinExistence type="predicted"/>
<dbReference type="InterPro" id="IPR051533">
    <property type="entry name" value="WaaL-like"/>
</dbReference>
<dbReference type="PANTHER" id="PTHR37422">
    <property type="entry name" value="TEICHURONIC ACID BIOSYNTHESIS PROTEIN TUAE"/>
    <property type="match status" value="1"/>
</dbReference>
<feature type="domain" description="Glycosyl transferase family 25" evidence="6">
    <location>
        <begin position="16"/>
        <end position="190"/>
    </location>
</feature>
<evidence type="ECO:0000313" key="8">
    <source>
        <dbReference type="EMBL" id="MCG7506924.1"/>
    </source>
</evidence>
<feature type="domain" description="O-antigen ligase-related" evidence="7">
    <location>
        <begin position="463"/>
        <end position="626"/>
    </location>
</feature>
<keyword evidence="3 5" id="KW-1133">Transmembrane helix</keyword>
<name>A0ABS9QJX3_9HYPH</name>
<organism evidence="8 9">
    <name type="scientific">Mesorhizobium retamae</name>
    <dbReference type="NCBI Taxonomy" id="2912854"/>
    <lineage>
        <taxon>Bacteria</taxon>
        <taxon>Pseudomonadati</taxon>
        <taxon>Pseudomonadota</taxon>
        <taxon>Alphaproteobacteria</taxon>
        <taxon>Hyphomicrobiales</taxon>
        <taxon>Phyllobacteriaceae</taxon>
        <taxon>Mesorhizobium</taxon>
    </lineage>
</organism>
<evidence type="ECO:0000256" key="5">
    <source>
        <dbReference type="SAM" id="Phobius"/>
    </source>
</evidence>
<dbReference type="Pfam" id="PF04932">
    <property type="entry name" value="Wzy_C"/>
    <property type="match status" value="1"/>
</dbReference>
<gene>
    <name evidence="8" type="ORF">L4923_18010</name>
</gene>
<reference evidence="8 9" key="1">
    <citation type="submission" date="2022-02" db="EMBL/GenBank/DDBJ databases">
        <title>Draft genome sequence of Mezorhizobium retamae strain IRAMC:0171 isolated from Retama raetam nodules.</title>
        <authorList>
            <person name="Bengaied R."/>
            <person name="Sbissi I."/>
            <person name="Huber K."/>
            <person name="Ghodbane F."/>
            <person name="Nouioui I."/>
            <person name="Tarhouni M."/>
            <person name="Gtari M."/>
        </authorList>
    </citation>
    <scope>NUCLEOTIDE SEQUENCE [LARGE SCALE GENOMIC DNA]</scope>
    <source>
        <strain evidence="8 9">IRAMC:0171</strain>
    </source>
</reference>
<feature type="transmembrane region" description="Helical" evidence="5">
    <location>
        <begin position="645"/>
        <end position="667"/>
    </location>
</feature>
<dbReference type="Pfam" id="PF01755">
    <property type="entry name" value="Glyco_transf_25"/>
    <property type="match status" value="1"/>
</dbReference>
<dbReference type="EMBL" id="JAKREW010000019">
    <property type="protein sequence ID" value="MCG7506924.1"/>
    <property type="molecule type" value="Genomic_DNA"/>
</dbReference>
<keyword evidence="2 5" id="KW-0812">Transmembrane</keyword>
<keyword evidence="4 5" id="KW-0472">Membrane</keyword>
<evidence type="ECO:0000256" key="2">
    <source>
        <dbReference type="ARBA" id="ARBA00022692"/>
    </source>
</evidence>
<feature type="transmembrane region" description="Helical" evidence="5">
    <location>
        <begin position="614"/>
        <end position="633"/>
    </location>
</feature>
<feature type="transmembrane region" description="Helical" evidence="5">
    <location>
        <begin position="454"/>
        <end position="473"/>
    </location>
</feature>
<evidence type="ECO:0000256" key="1">
    <source>
        <dbReference type="ARBA" id="ARBA00004141"/>
    </source>
</evidence>
<evidence type="ECO:0000313" key="9">
    <source>
        <dbReference type="Proteomes" id="UP001201701"/>
    </source>
</evidence>
<protein>
    <submittedName>
        <fullName evidence="8">O-antigen ligase family protein</fullName>
    </submittedName>
</protein>
<comment type="subcellular location">
    <subcellularLocation>
        <location evidence="1">Membrane</location>
        <topology evidence="1">Multi-pass membrane protein</topology>
    </subcellularLocation>
</comment>
<dbReference type="Proteomes" id="UP001201701">
    <property type="component" value="Unassembled WGS sequence"/>
</dbReference>
<feature type="transmembrane region" description="Helical" evidence="5">
    <location>
        <begin position="422"/>
        <end position="442"/>
    </location>
</feature>
<dbReference type="InterPro" id="IPR002654">
    <property type="entry name" value="Glyco_trans_25"/>
</dbReference>
<dbReference type="InterPro" id="IPR007016">
    <property type="entry name" value="O-antigen_ligase-rel_domated"/>
</dbReference>
<feature type="transmembrane region" description="Helical" evidence="5">
    <location>
        <begin position="328"/>
        <end position="350"/>
    </location>
</feature>
<sequence length="706" mass="78293">MYSFSIAMTERRMDLPIFAINLDTQVDRWEELASNAGAAGLFLHRVSAIDGRALPIENWNGVDFATAKTRNGREILPTEYACYQSHLTALRAFLDEDKPYGLIIEDDVAFDDDSLPRIEAIIAAAPDFDAIKLTTHRTALFIRAATTSRGDEIGRTLHGPQGSAAAYLVTRRGAQKLISKLATMTLPWDIALERFWDSGLEVYSVRKNVLSFTSRSAVSSIAGPSGSYKEARFSWWKRLGTACFRAKDQFRRLHHVFQSPPLNGEAPDYPTSRQPLLWQILATLLVLAFVSPVWREADTYRYAGMILFIAGIFRWLGKDLWTCSKPLIGGVGYLCFGWTFYVFARLAGVYFTTGQLGTAEGIYLFPALYATTGFALLAYVKRPAVVAGCFMAASLAFLAANTGYAAILQGMQPLAGLFNNTIHAAIAAGFIFLCALQFAIYTGQRNDLRAGNKALFWLLSTAVLAFAVVNIVALRSKGVWFALAAVLLLLIVLTLLRGSRRHLLIGTSALIVVLAAVFFSYGILSSTAGDTVAFIGTLISDVATNGVGKALNQAINSELTPLSSKDRLMLWSDALEVWSRHPIFGASSAWLTEWQNRTYHTDIYDVFHNGYLEIAVRYGIAGLAFYAFLFIWAARQVQQAARTKLIEATAWHCYLSTLVFFAITLLSNSNNRLAIGEAYMWFAAAFGFYCFYLRQHAKQVRPRTYF</sequence>
<keyword evidence="9" id="KW-1185">Reference proteome</keyword>
<feature type="transmembrane region" description="Helical" evidence="5">
    <location>
        <begin position="385"/>
        <end position="407"/>
    </location>
</feature>
<evidence type="ECO:0000259" key="7">
    <source>
        <dbReference type="Pfam" id="PF04932"/>
    </source>
</evidence>
<accession>A0ABS9QJX3</accession>
<dbReference type="PANTHER" id="PTHR37422:SF13">
    <property type="entry name" value="LIPOPOLYSACCHARIDE BIOSYNTHESIS PROTEIN PA4999-RELATED"/>
    <property type="match status" value="1"/>
</dbReference>
<evidence type="ECO:0000256" key="4">
    <source>
        <dbReference type="ARBA" id="ARBA00023136"/>
    </source>
</evidence>
<dbReference type="GO" id="GO:0016874">
    <property type="term" value="F:ligase activity"/>
    <property type="evidence" value="ECO:0007669"/>
    <property type="project" value="UniProtKB-KW"/>
</dbReference>